<evidence type="ECO:0000256" key="1">
    <source>
        <dbReference type="SAM" id="MobiDB-lite"/>
    </source>
</evidence>
<name>A0A183LUX2_9TREM</name>
<organism evidence="2 3">
    <name type="scientific">Schistosoma margrebowiei</name>
    <dbReference type="NCBI Taxonomy" id="48269"/>
    <lineage>
        <taxon>Eukaryota</taxon>
        <taxon>Metazoa</taxon>
        <taxon>Spiralia</taxon>
        <taxon>Lophotrochozoa</taxon>
        <taxon>Platyhelminthes</taxon>
        <taxon>Trematoda</taxon>
        <taxon>Digenea</taxon>
        <taxon>Strigeidida</taxon>
        <taxon>Schistosomatoidea</taxon>
        <taxon>Schistosomatidae</taxon>
        <taxon>Schistosoma</taxon>
    </lineage>
</organism>
<dbReference type="AlphaFoldDB" id="A0A183LUX2"/>
<gene>
    <name evidence="2" type="ORF">SMRZ_LOCUS7597</name>
</gene>
<dbReference type="EMBL" id="UZAI01003104">
    <property type="protein sequence ID" value="VDO77187.1"/>
    <property type="molecule type" value="Genomic_DNA"/>
</dbReference>
<protein>
    <submittedName>
        <fullName evidence="2">Uncharacterized protein</fullName>
    </submittedName>
</protein>
<reference evidence="2 3" key="1">
    <citation type="submission" date="2018-11" db="EMBL/GenBank/DDBJ databases">
        <authorList>
            <consortium name="Pathogen Informatics"/>
        </authorList>
    </citation>
    <scope>NUCLEOTIDE SEQUENCE [LARGE SCALE GENOMIC DNA]</scope>
    <source>
        <strain evidence="2 3">Zambia</strain>
    </source>
</reference>
<feature type="region of interest" description="Disordered" evidence="1">
    <location>
        <begin position="67"/>
        <end position="99"/>
    </location>
</feature>
<keyword evidence="3" id="KW-1185">Reference proteome</keyword>
<sequence>MGENWKSIKEVLTSTCQEVLGFNNRHYKEWISKEDPYKIQEMKNKKAAINNSQTRTENVEVQVEYTETNKGMKKSPKVDKKMTWKKYQRQGKKLQEKEI</sequence>
<dbReference type="Proteomes" id="UP000277204">
    <property type="component" value="Unassembled WGS sequence"/>
</dbReference>
<evidence type="ECO:0000313" key="3">
    <source>
        <dbReference type="Proteomes" id="UP000277204"/>
    </source>
</evidence>
<accession>A0A183LUX2</accession>
<proteinExistence type="predicted"/>
<feature type="compositionally biased region" description="Basic residues" evidence="1">
    <location>
        <begin position="83"/>
        <end position="92"/>
    </location>
</feature>
<evidence type="ECO:0000313" key="2">
    <source>
        <dbReference type="EMBL" id="VDO77187.1"/>
    </source>
</evidence>